<dbReference type="GO" id="GO:0006631">
    <property type="term" value="P:fatty acid metabolic process"/>
    <property type="evidence" value="ECO:0007669"/>
    <property type="project" value="TreeGrafter"/>
</dbReference>
<evidence type="ECO:0000313" key="4">
    <source>
        <dbReference type="Proteomes" id="UP000035740"/>
    </source>
</evidence>
<evidence type="ECO:0000313" key="3">
    <source>
        <dbReference type="EMBL" id="KMS65165.1"/>
    </source>
</evidence>
<organism evidence="3 4">
    <name type="scientific">Beta vulgaris subsp. vulgaris</name>
    <name type="common">Beet</name>
    <dbReference type="NCBI Taxonomy" id="3555"/>
    <lineage>
        <taxon>Eukaryota</taxon>
        <taxon>Viridiplantae</taxon>
        <taxon>Streptophyta</taxon>
        <taxon>Embryophyta</taxon>
        <taxon>Tracheophyta</taxon>
        <taxon>Spermatophyta</taxon>
        <taxon>Magnoliopsida</taxon>
        <taxon>eudicotyledons</taxon>
        <taxon>Gunneridae</taxon>
        <taxon>Pentapetalae</taxon>
        <taxon>Caryophyllales</taxon>
        <taxon>Chenopodiaceae</taxon>
        <taxon>Betoideae</taxon>
        <taxon>Beta</taxon>
    </lineage>
</organism>
<dbReference type="OrthoDB" id="494792at2759"/>
<accession>A0A0J8BHH0</accession>
<dbReference type="PANTHER" id="PTHR43201">
    <property type="entry name" value="ACYL-COA SYNTHETASE"/>
    <property type="match status" value="1"/>
</dbReference>
<protein>
    <recommendedName>
        <fullName evidence="5">AMP-dependent synthetase/ligase domain-containing protein</fullName>
    </recommendedName>
</protein>
<evidence type="ECO:0000256" key="2">
    <source>
        <dbReference type="ARBA" id="ARBA00022598"/>
    </source>
</evidence>
<keyword evidence="2" id="KW-0436">Ligase</keyword>
<dbReference type="EMBL" id="KQ113493">
    <property type="protein sequence ID" value="KMS65165.1"/>
    <property type="molecule type" value="Genomic_DNA"/>
</dbReference>
<sequence>KGFLHSGDLGRLDEHGFYHIVGRIKELIITAGGENIAPVPVESAIKTQCPGLAHIVMIGDKKKYNVVLVTLKSKINSDGTPSQELEGDALSVNPSVHTVKDAMNDAVWKKYITDGIAAVNANAVSNASKVQKFR</sequence>
<keyword evidence="4" id="KW-1185">Reference proteome</keyword>
<dbReference type="InterPro" id="IPR042099">
    <property type="entry name" value="ANL_N_sf"/>
</dbReference>
<comment type="similarity">
    <text evidence="1">Belongs to the ATP-dependent AMP-binding enzyme family.</text>
</comment>
<feature type="non-terminal residue" evidence="3">
    <location>
        <position position="1"/>
    </location>
</feature>
<dbReference type="Proteomes" id="UP000035740">
    <property type="component" value="Unassembled WGS sequence"/>
</dbReference>
<dbReference type="PANTHER" id="PTHR43201:SF5">
    <property type="entry name" value="MEDIUM-CHAIN ACYL-COA LIGASE ACSF2, MITOCHONDRIAL"/>
    <property type="match status" value="1"/>
</dbReference>
<dbReference type="AlphaFoldDB" id="A0A0J8BHH0"/>
<reference evidence="3 4" key="1">
    <citation type="journal article" date="2014" name="Nature">
        <title>The genome of the recently domesticated crop plant sugar beet (Beta vulgaris).</title>
        <authorList>
            <person name="Dohm J.C."/>
            <person name="Minoche A.E."/>
            <person name="Holtgrawe D."/>
            <person name="Capella-Gutierrez S."/>
            <person name="Zakrzewski F."/>
            <person name="Tafer H."/>
            <person name="Rupp O."/>
            <person name="Sorensen T.R."/>
            <person name="Stracke R."/>
            <person name="Reinhardt R."/>
            <person name="Goesmann A."/>
            <person name="Kraft T."/>
            <person name="Schulz B."/>
            <person name="Stadler P.F."/>
            <person name="Schmidt T."/>
            <person name="Gabaldon T."/>
            <person name="Lehrach H."/>
            <person name="Weisshaar B."/>
            <person name="Himmelbauer H."/>
        </authorList>
    </citation>
    <scope>NUCLEOTIDE SEQUENCE [LARGE SCALE GENOMIC DNA]</scope>
    <source>
        <tissue evidence="3">Taproot</tissue>
    </source>
</reference>
<evidence type="ECO:0008006" key="5">
    <source>
        <dbReference type="Google" id="ProtNLM"/>
    </source>
</evidence>
<dbReference type="GO" id="GO:0031956">
    <property type="term" value="F:medium-chain fatty acid-CoA ligase activity"/>
    <property type="evidence" value="ECO:0007669"/>
    <property type="project" value="TreeGrafter"/>
</dbReference>
<dbReference type="Gene3D" id="3.40.50.12780">
    <property type="entry name" value="N-terminal domain of ligase-like"/>
    <property type="match status" value="1"/>
</dbReference>
<dbReference type="Pfam" id="PF23562">
    <property type="entry name" value="AMP-binding_C_3"/>
    <property type="match status" value="1"/>
</dbReference>
<proteinExistence type="inferred from homology"/>
<name>A0A0J8BHH0_BETVV</name>
<feature type="non-terminal residue" evidence="3">
    <location>
        <position position="134"/>
    </location>
</feature>
<gene>
    <name evidence="3" type="ORF">BVRB_038750</name>
</gene>
<dbReference type="SUPFAM" id="SSF56801">
    <property type="entry name" value="Acetyl-CoA synthetase-like"/>
    <property type="match status" value="1"/>
</dbReference>
<evidence type="ECO:0000256" key="1">
    <source>
        <dbReference type="ARBA" id="ARBA00006432"/>
    </source>
</evidence>